<dbReference type="Proteomes" id="UP000233375">
    <property type="component" value="Unassembled WGS sequence"/>
</dbReference>
<comment type="catalytic activity">
    <reaction evidence="6">
        <text>precorrin-2 + NAD(+) = sirohydrochlorin + NADH + 2 H(+)</text>
        <dbReference type="Rhea" id="RHEA:15613"/>
        <dbReference type="ChEBI" id="CHEBI:15378"/>
        <dbReference type="ChEBI" id="CHEBI:57540"/>
        <dbReference type="ChEBI" id="CHEBI:57945"/>
        <dbReference type="ChEBI" id="CHEBI:58351"/>
        <dbReference type="ChEBI" id="CHEBI:58827"/>
        <dbReference type="EC" id="1.3.1.76"/>
    </reaction>
</comment>
<dbReference type="GO" id="GO:0019354">
    <property type="term" value="P:siroheme biosynthetic process"/>
    <property type="evidence" value="ECO:0007669"/>
    <property type="project" value="UniProtKB-UniPathway"/>
</dbReference>
<evidence type="ECO:0000256" key="2">
    <source>
        <dbReference type="ARBA" id="ARBA00012400"/>
    </source>
</evidence>
<dbReference type="SUPFAM" id="SSF51735">
    <property type="entry name" value="NAD(P)-binding Rossmann-fold domains"/>
    <property type="match status" value="1"/>
</dbReference>
<dbReference type="EMBL" id="PISE01000044">
    <property type="protein sequence ID" value="PKG22319.1"/>
    <property type="molecule type" value="Genomic_DNA"/>
</dbReference>
<keyword evidence="4" id="KW-0520">NAD</keyword>
<dbReference type="EC" id="1.3.1.76" evidence="2"/>
<dbReference type="PANTHER" id="PTHR35330:SF1">
    <property type="entry name" value="SIROHEME BIOSYNTHESIS PROTEIN MET8"/>
    <property type="match status" value="1"/>
</dbReference>
<dbReference type="Gene3D" id="3.40.50.720">
    <property type="entry name" value="NAD(P)-binding Rossmann-like Domain"/>
    <property type="match status" value="1"/>
</dbReference>
<dbReference type="GO" id="GO:0004325">
    <property type="term" value="F:ferrochelatase activity"/>
    <property type="evidence" value="ECO:0007669"/>
    <property type="project" value="InterPro"/>
</dbReference>
<keyword evidence="5" id="KW-0627">Porphyrin biosynthesis</keyword>
<evidence type="ECO:0000256" key="5">
    <source>
        <dbReference type="ARBA" id="ARBA00023244"/>
    </source>
</evidence>
<accession>A0A2N0YYI5</accession>
<comment type="caution">
    <text evidence="7">The sequence shown here is derived from an EMBL/GenBank/DDBJ whole genome shotgun (WGS) entry which is preliminary data.</text>
</comment>
<dbReference type="SUPFAM" id="SSF75615">
    <property type="entry name" value="Siroheme synthase middle domains-like"/>
    <property type="match status" value="1"/>
</dbReference>
<reference evidence="7 8" key="1">
    <citation type="journal article" date="2003" name="Int. J. Syst. Evol. Microbiol.">
        <title>Bacillus nealsonii sp. nov., isolated from a spacecraft-assembly facility, whose spores are gamma-radiation resistant.</title>
        <authorList>
            <person name="Venkateswaran K."/>
            <person name="Kempf M."/>
            <person name="Chen F."/>
            <person name="Satomi M."/>
            <person name="Nicholson W."/>
            <person name="Kern R."/>
        </authorList>
    </citation>
    <scope>NUCLEOTIDE SEQUENCE [LARGE SCALE GENOMIC DNA]</scope>
    <source>
        <strain evidence="7 8">FO-92</strain>
    </source>
</reference>
<dbReference type="Pfam" id="PF22440">
    <property type="entry name" value="SirC_C"/>
    <property type="match status" value="1"/>
</dbReference>
<dbReference type="InterPro" id="IPR028161">
    <property type="entry name" value="Met8-like"/>
</dbReference>
<organism evidence="7 8">
    <name type="scientific">Niallia nealsonii</name>
    <dbReference type="NCBI Taxonomy" id="115979"/>
    <lineage>
        <taxon>Bacteria</taxon>
        <taxon>Bacillati</taxon>
        <taxon>Bacillota</taxon>
        <taxon>Bacilli</taxon>
        <taxon>Bacillales</taxon>
        <taxon>Bacillaceae</taxon>
        <taxon>Niallia</taxon>
    </lineage>
</organism>
<evidence type="ECO:0000256" key="4">
    <source>
        <dbReference type="ARBA" id="ARBA00023027"/>
    </source>
</evidence>
<dbReference type="PANTHER" id="PTHR35330">
    <property type="entry name" value="SIROHEME BIOSYNTHESIS PROTEIN MET8"/>
    <property type="match status" value="1"/>
</dbReference>
<evidence type="ECO:0000313" key="7">
    <source>
        <dbReference type="EMBL" id="PKG22319.1"/>
    </source>
</evidence>
<keyword evidence="3" id="KW-0560">Oxidoreductase</keyword>
<comment type="pathway">
    <text evidence="1">Porphyrin-containing compound metabolism; siroheme biosynthesis; sirohydrochlorin from precorrin-2: step 1/1.</text>
</comment>
<dbReference type="Pfam" id="PF13241">
    <property type="entry name" value="NAD_binding_7"/>
    <property type="match status" value="1"/>
</dbReference>
<name>A0A2N0YYI5_9BACI</name>
<evidence type="ECO:0000256" key="6">
    <source>
        <dbReference type="ARBA" id="ARBA00047561"/>
    </source>
</evidence>
<keyword evidence="8" id="KW-1185">Reference proteome</keyword>
<gene>
    <name evidence="7" type="ORF">CWS01_18000</name>
</gene>
<sequence>MYPLNINMEGKECVIIGGGKIAYRKTSSLISEGAMVTIISPEVCPEIENLAIEGKIKRKKRYPLEDDFKNAFYVIAATNDEQINAEITTKLEKTKLVLNASSVDKGNCHVPASFKKGKLLLTVSTSGASPMLAKKIRDQWSAVYDDNFGKYVDFLYEARGKIKQLNIPSARKKHLLQEIIDEKYIDSMENRQFFLAVLKTFNSC</sequence>
<dbReference type="InterPro" id="IPR036291">
    <property type="entry name" value="NAD(P)-bd_dom_sf"/>
</dbReference>
<dbReference type="Gene3D" id="1.10.8.610">
    <property type="entry name" value="SirC, precorrin-2 dehydrogenase, C-terminal helical domain-like"/>
    <property type="match status" value="1"/>
</dbReference>
<dbReference type="InterPro" id="IPR006367">
    <property type="entry name" value="Sirohaem_synthase_N"/>
</dbReference>
<protein>
    <recommendedName>
        <fullName evidence="2">precorrin-2 dehydrogenase</fullName>
        <ecNumber evidence="2">1.3.1.76</ecNumber>
    </recommendedName>
</protein>
<dbReference type="NCBIfam" id="TIGR01470">
    <property type="entry name" value="cysG_Nterm"/>
    <property type="match status" value="1"/>
</dbReference>
<dbReference type="InterPro" id="IPR042518">
    <property type="entry name" value="SirC_C"/>
</dbReference>
<dbReference type="AlphaFoldDB" id="A0A2N0YYI5"/>
<dbReference type="UniPathway" id="UPA00262">
    <property type="reaction ID" value="UER00222"/>
</dbReference>
<evidence type="ECO:0000256" key="3">
    <source>
        <dbReference type="ARBA" id="ARBA00023002"/>
    </source>
</evidence>
<dbReference type="GO" id="GO:0043115">
    <property type="term" value="F:precorrin-2 dehydrogenase activity"/>
    <property type="evidence" value="ECO:0007669"/>
    <property type="project" value="UniProtKB-EC"/>
</dbReference>
<dbReference type="OrthoDB" id="9773765at2"/>
<evidence type="ECO:0000313" key="8">
    <source>
        <dbReference type="Proteomes" id="UP000233375"/>
    </source>
</evidence>
<evidence type="ECO:0000256" key="1">
    <source>
        <dbReference type="ARBA" id="ARBA00005010"/>
    </source>
</evidence>
<proteinExistence type="predicted"/>